<evidence type="ECO:0000256" key="1">
    <source>
        <dbReference type="SAM" id="MobiDB-lite"/>
    </source>
</evidence>
<name>L8FMV4_PSED2</name>
<proteinExistence type="predicted"/>
<keyword evidence="3" id="KW-1185">Reference proteome</keyword>
<dbReference type="VEuPathDB" id="FungiDB:GMDG_00908"/>
<dbReference type="AlphaFoldDB" id="L8FMV4"/>
<dbReference type="Proteomes" id="UP000011064">
    <property type="component" value="Unassembled WGS sequence"/>
</dbReference>
<dbReference type="HOGENOM" id="CLU_096174_0_0_1"/>
<feature type="compositionally biased region" description="Basic and acidic residues" evidence="1">
    <location>
        <begin position="44"/>
        <end position="61"/>
    </location>
</feature>
<evidence type="ECO:0000313" key="3">
    <source>
        <dbReference type="Proteomes" id="UP000011064"/>
    </source>
</evidence>
<accession>L8FMV4</accession>
<organism evidence="2 3">
    <name type="scientific">Pseudogymnoascus destructans (strain ATCC MYA-4855 / 20631-21)</name>
    <name type="common">Bat white-nose syndrome fungus</name>
    <name type="synonym">Geomyces destructans</name>
    <dbReference type="NCBI Taxonomy" id="658429"/>
    <lineage>
        <taxon>Eukaryota</taxon>
        <taxon>Fungi</taxon>
        <taxon>Dikarya</taxon>
        <taxon>Ascomycota</taxon>
        <taxon>Pezizomycotina</taxon>
        <taxon>Leotiomycetes</taxon>
        <taxon>Thelebolales</taxon>
        <taxon>Thelebolaceae</taxon>
        <taxon>Pseudogymnoascus</taxon>
    </lineage>
</organism>
<protein>
    <submittedName>
        <fullName evidence="2">Uncharacterized protein</fullName>
    </submittedName>
</protein>
<sequence>MLAYGELAVLQHDLLSIKVANQQKAKIRSRSVLQTTSGPLTARDAQKKKEDKAKKHKESQERTANYRLRIALSKVKKALHKRGVEARKAEQARKRQVSILLKANKEVPLDLLEPIQDPEKLAQESELQEEATSQLISTMGYSHSQVDEDEDTGFIRFSGLDVEESDSFFVDHELDLEDNLDSGLF</sequence>
<gene>
    <name evidence="2" type="ORF">GMDG_00908</name>
</gene>
<feature type="region of interest" description="Disordered" evidence="1">
    <location>
        <begin position="29"/>
        <end position="61"/>
    </location>
</feature>
<dbReference type="EMBL" id="GL573178">
    <property type="protein sequence ID" value="ELR01808.1"/>
    <property type="molecule type" value="Genomic_DNA"/>
</dbReference>
<reference evidence="3" key="1">
    <citation type="submission" date="2010-09" db="EMBL/GenBank/DDBJ databases">
        <title>The genome sequence of Geomyces destructans 20631-21.</title>
        <authorList>
            <consortium name="The Broad Institute Genome Sequencing Platform"/>
            <person name="Cuomo C.A."/>
            <person name="Blehert D.S."/>
            <person name="Lorch J.M."/>
            <person name="Young S.K."/>
            <person name="Zeng Q."/>
            <person name="Gargeya S."/>
            <person name="Fitzgerald M."/>
            <person name="Haas B."/>
            <person name="Abouelleil A."/>
            <person name="Alvarado L."/>
            <person name="Arachchi H.M."/>
            <person name="Berlin A."/>
            <person name="Brown A."/>
            <person name="Chapman S.B."/>
            <person name="Chen Z."/>
            <person name="Dunbar C."/>
            <person name="Freedman E."/>
            <person name="Gearin G."/>
            <person name="Gellesch M."/>
            <person name="Goldberg J."/>
            <person name="Griggs A."/>
            <person name="Gujja S."/>
            <person name="Heiman D."/>
            <person name="Howarth C."/>
            <person name="Larson L."/>
            <person name="Lui A."/>
            <person name="MacDonald P.J.P."/>
            <person name="Montmayeur A."/>
            <person name="Murphy C."/>
            <person name="Neiman D."/>
            <person name="Pearson M."/>
            <person name="Priest M."/>
            <person name="Roberts A."/>
            <person name="Saif S."/>
            <person name="Shea T."/>
            <person name="Shenoy N."/>
            <person name="Sisk P."/>
            <person name="Stolte C."/>
            <person name="Sykes S."/>
            <person name="Wortman J."/>
            <person name="Nusbaum C."/>
            <person name="Birren B."/>
        </authorList>
    </citation>
    <scope>NUCLEOTIDE SEQUENCE [LARGE SCALE GENOMIC DNA]</scope>
    <source>
        <strain evidence="3">ATCC MYA-4855 / 20631-21</strain>
    </source>
</reference>
<evidence type="ECO:0000313" key="2">
    <source>
        <dbReference type="EMBL" id="ELR01808.1"/>
    </source>
</evidence>
<dbReference type="InParanoid" id="L8FMV4"/>